<organism evidence="1 2">
    <name type="scientific">Melia azedarach</name>
    <name type="common">Chinaberry tree</name>
    <dbReference type="NCBI Taxonomy" id="155640"/>
    <lineage>
        <taxon>Eukaryota</taxon>
        <taxon>Viridiplantae</taxon>
        <taxon>Streptophyta</taxon>
        <taxon>Embryophyta</taxon>
        <taxon>Tracheophyta</taxon>
        <taxon>Spermatophyta</taxon>
        <taxon>Magnoliopsida</taxon>
        <taxon>eudicotyledons</taxon>
        <taxon>Gunneridae</taxon>
        <taxon>Pentapetalae</taxon>
        <taxon>rosids</taxon>
        <taxon>malvids</taxon>
        <taxon>Sapindales</taxon>
        <taxon>Meliaceae</taxon>
        <taxon>Melia</taxon>
    </lineage>
</organism>
<dbReference type="EMBL" id="CM051402">
    <property type="protein sequence ID" value="KAJ4710631.1"/>
    <property type="molecule type" value="Genomic_DNA"/>
</dbReference>
<proteinExistence type="predicted"/>
<evidence type="ECO:0000313" key="2">
    <source>
        <dbReference type="Proteomes" id="UP001164539"/>
    </source>
</evidence>
<evidence type="ECO:0000313" key="1">
    <source>
        <dbReference type="EMBL" id="KAJ4710631.1"/>
    </source>
</evidence>
<comment type="caution">
    <text evidence="1">The sequence shown here is derived from an EMBL/GenBank/DDBJ whole genome shotgun (WGS) entry which is preliminary data.</text>
</comment>
<protein>
    <submittedName>
        <fullName evidence="1">Glucose-repressible alcohol dehydrogenase transcriptional effector like</fullName>
    </submittedName>
</protein>
<reference evidence="1 2" key="1">
    <citation type="journal article" date="2023" name="Science">
        <title>Complex scaffold remodeling in plant triterpene biosynthesis.</title>
        <authorList>
            <person name="De La Pena R."/>
            <person name="Hodgson H."/>
            <person name="Liu J.C."/>
            <person name="Stephenson M.J."/>
            <person name="Martin A.C."/>
            <person name="Owen C."/>
            <person name="Harkess A."/>
            <person name="Leebens-Mack J."/>
            <person name="Jimenez L.E."/>
            <person name="Osbourn A."/>
            <person name="Sattely E.S."/>
        </authorList>
    </citation>
    <scope>NUCLEOTIDE SEQUENCE [LARGE SCALE GENOMIC DNA]</scope>
    <source>
        <strain evidence="2">cv. JPN11</strain>
        <tissue evidence="1">Leaf</tissue>
    </source>
</reference>
<accession>A0ACC1XGI9</accession>
<dbReference type="Proteomes" id="UP001164539">
    <property type="component" value="Chromosome 9"/>
</dbReference>
<name>A0ACC1XGI9_MELAZ</name>
<keyword evidence="2" id="KW-1185">Reference proteome</keyword>
<gene>
    <name evidence="1" type="ORF">OWV82_016790</name>
</gene>
<sequence>MARKSCCSRGYVSSSSSNYSPPKKEENLKPAVNSPAPLVKELEVKVKREETAAQLHAVTPKSEEKEAGVKVKQDETAMMIGLQRLTKILRSKLRVVVLRSKKINAYHKIDKTESMRLEIRHLKAQRLISKTLKNADF</sequence>